<feature type="domain" description="HTH luxR-type" evidence="2">
    <location>
        <begin position="149"/>
        <end position="206"/>
    </location>
</feature>
<keyword evidence="4" id="KW-1185">Reference proteome</keyword>
<dbReference type="InterPro" id="IPR036388">
    <property type="entry name" value="WH-like_DNA-bd_sf"/>
</dbReference>
<dbReference type="SUPFAM" id="SSF46894">
    <property type="entry name" value="C-terminal effector domain of the bipartite response regulators"/>
    <property type="match status" value="1"/>
</dbReference>
<sequence>MSINQTANMSSLAFGSPSALRILVYESTDILWFGIQEMLRDTAVPETVTMRLHHPNDLENVLSMHAVDILLLTSADSEPGLFTLLQKLASVSSNYPQMKVVVCLQRNIPYLARLLQGFGVSVVLTPDAGSPGWVEMFNLIQAGDAEDAPIRLSRQERYVAQALLEGKSVTKIAQMTGRNVRTISAQKQTLVYKLNMKYSSELQTLGGRLMRAKTA</sequence>
<protein>
    <submittedName>
        <fullName evidence="3">DNA-binding NarL/FixJ family response regulator</fullName>
    </submittedName>
</protein>
<dbReference type="GO" id="GO:0006355">
    <property type="term" value="P:regulation of DNA-templated transcription"/>
    <property type="evidence" value="ECO:0007669"/>
    <property type="project" value="InterPro"/>
</dbReference>
<gene>
    <name evidence="3" type="ORF">C8D90_105258</name>
</gene>
<dbReference type="EMBL" id="QRAP01000005">
    <property type="protein sequence ID" value="RDK90972.1"/>
    <property type="molecule type" value="Genomic_DNA"/>
</dbReference>
<comment type="caution">
    <text evidence="3">The sequence shown here is derived from an EMBL/GenBank/DDBJ whole genome shotgun (WGS) entry which is preliminary data.</text>
</comment>
<dbReference type="GO" id="GO:0003677">
    <property type="term" value="F:DNA binding"/>
    <property type="evidence" value="ECO:0007669"/>
    <property type="project" value="UniProtKB-KW"/>
</dbReference>
<dbReference type="InterPro" id="IPR016032">
    <property type="entry name" value="Sig_transdc_resp-reg_C-effctor"/>
</dbReference>
<dbReference type="InterPro" id="IPR000792">
    <property type="entry name" value="Tscrpt_reg_LuxR_C"/>
</dbReference>
<reference evidence="3 4" key="1">
    <citation type="submission" date="2018-07" db="EMBL/GenBank/DDBJ databases">
        <title>Genomic Encyclopedia of Type Strains, Phase IV (KMG-IV): sequencing the most valuable type-strain genomes for metagenomic binning, comparative biology and taxonomic classification.</title>
        <authorList>
            <person name="Goeker M."/>
        </authorList>
    </citation>
    <scope>NUCLEOTIDE SEQUENCE [LARGE SCALE GENOMIC DNA]</scope>
    <source>
        <strain evidence="3 4">DSM 103736</strain>
    </source>
</reference>
<organism evidence="3 4">
    <name type="scientific">Enterobacillus tribolii</name>
    <dbReference type="NCBI Taxonomy" id="1487935"/>
    <lineage>
        <taxon>Bacteria</taxon>
        <taxon>Pseudomonadati</taxon>
        <taxon>Pseudomonadota</taxon>
        <taxon>Gammaproteobacteria</taxon>
        <taxon>Enterobacterales</taxon>
        <taxon>Hafniaceae</taxon>
        <taxon>Enterobacillus</taxon>
    </lineage>
</organism>
<evidence type="ECO:0000259" key="2">
    <source>
        <dbReference type="SMART" id="SM00421"/>
    </source>
</evidence>
<dbReference type="SMART" id="SM00421">
    <property type="entry name" value="HTH_LUXR"/>
    <property type="match status" value="1"/>
</dbReference>
<accession>A0A370QQC8</accession>
<keyword evidence="1 3" id="KW-0238">DNA-binding</keyword>
<dbReference type="RefSeq" id="WP_162844396.1">
    <property type="nucleotide sequence ID" value="NZ_QRAP01000005.1"/>
</dbReference>
<evidence type="ECO:0000313" key="3">
    <source>
        <dbReference type="EMBL" id="RDK90972.1"/>
    </source>
</evidence>
<proteinExistence type="predicted"/>
<dbReference type="AlphaFoldDB" id="A0A370QQC8"/>
<dbReference type="Proteomes" id="UP000254848">
    <property type="component" value="Unassembled WGS sequence"/>
</dbReference>
<evidence type="ECO:0000313" key="4">
    <source>
        <dbReference type="Proteomes" id="UP000254848"/>
    </source>
</evidence>
<dbReference type="Gene3D" id="1.10.10.10">
    <property type="entry name" value="Winged helix-like DNA-binding domain superfamily/Winged helix DNA-binding domain"/>
    <property type="match status" value="1"/>
</dbReference>
<name>A0A370QQC8_9GAMM</name>
<evidence type="ECO:0000256" key="1">
    <source>
        <dbReference type="ARBA" id="ARBA00023125"/>
    </source>
</evidence>